<name>A0A8T9BT92_9HELO</name>
<keyword evidence="1" id="KW-0812">Transmembrane</keyword>
<keyword evidence="1" id="KW-0472">Membrane</keyword>
<evidence type="ECO:0008006" key="4">
    <source>
        <dbReference type="Google" id="ProtNLM"/>
    </source>
</evidence>
<organism evidence="2 3">
    <name type="scientific">Lachnellula suecica</name>
    <dbReference type="NCBI Taxonomy" id="602035"/>
    <lineage>
        <taxon>Eukaryota</taxon>
        <taxon>Fungi</taxon>
        <taxon>Dikarya</taxon>
        <taxon>Ascomycota</taxon>
        <taxon>Pezizomycotina</taxon>
        <taxon>Leotiomycetes</taxon>
        <taxon>Helotiales</taxon>
        <taxon>Lachnaceae</taxon>
        <taxon>Lachnellula</taxon>
    </lineage>
</organism>
<evidence type="ECO:0000313" key="2">
    <source>
        <dbReference type="EMBL" id="TVY59565.1"/>
    </source>
</evidence>
<protein>
    <recommendedName>
        <fullName evidence="4">MARVEL domain-containing protein</fullName>
    </recommendedName>
</protein>
<reference evidence="2 3" key="1">
    <citation type="submission" date="2018-05" db="EMBL/GenBank/DDBJ databases">
        <title>Genome sequencing and assembly of the regulated plant pathogen Lachnellula willkommii and related sister species for the development of diagnostic species identification markers.</title>
        <authorList>
            <person name="Giroux E."/>
            <person name="Bilodeau G."/>
        </authorList>
    </citation>
    <scope>NUCLEOTIDE SEQUENCE [LARGE SCALE GENOMIC DNA]</scope>
    <source>
        <strain evidence="2 3">CBS 268.59</strain>
    </source>
</reference>
<gene>
    <name evidence="2" type="ORF">LSUE1_G009726</name>
</gene>
<sequence>MAPWSKKSSTSVYIASVQPGKEPLRTESRNSGFSTVAGFEKKDTAYKKRIRILRFFSRAFSLILNGVMMGTMSFSLAKYYLTRNHLIASNQHPWITPTKVWPSFMLLGIATVTFFMNLITLLAYCCGVNAANRVNSVTGVLGYIFLFAHFAAWIVAAGLYRMARDGKDLWGYSCSDASDQVQGQVQSFLNFGELCTMQQGTWYISIIEAIAYLLTFVVTLLVFRRVSHKKKMAKIRESSLSYETGYEQNVELGTACKPGDGKQYMPVAVGGYRG</sequence>
<evidence type="ECO:0000256" key="1">
    <source>
        <dbReference type="SAM" id="Phobius"/>
    </source>
</evidence>
<evidence type="ECO:0000313" key="3">
    <source>
        <dbReference type="Proteomes" id="UP000469558"/>
    </source>
</evidence>
<comment type="caution">
    <text evidence="2">The sequence shown here is derived from an EMBL/GenBank/DDBJ whole genome shotgun (WGS) entry which is preliminary data.</text>
</comment>
<dbReference type="PANTHER" id="PTHR42069">
    <property type="entry name" value="HYPHAL ANASTAMOSIS-8 PROTEIN"/>
    <property type="match status" value="1"/>
</dbReference>
<dbReference type="EMBL" id="QGMK01002320">
    <property type="protein sequence ID" value="TVY59565.1"/>
    <property type="molecule type" value="Genomic_DNA"/>
</dbReference>
<proteinExistence type="predicted"/>
<feature type="transmembrane region" description="Helical" evidence="1">
    <location>
        <begin position="140"/>
        <end position="160"/>
    </location>
</feature>
<feature type="transmembrane region" description="Helical" evidence="1">
    <location>
        <begin position="101"/>
        <end position="128"/>
    </location>
</feature>
<keyword evidence="1" id="KW-1133">Transmembrane helix</keyword>
<dbReference type="Proteomes" id="UP000469558">
    <property type="component" value="Unassembled WGS sequence"/>
</dbReference>
<keyword evidence="3" id="KW-1185">Reference proteome</keyword>
<accession>A0A8T9BT92</accession>
<feature type="transmembrane region" description="Helical" evidence="1">
    <location>
        <begin position="55"/>
        <end position="81"/>
    </location>
</feature>
<feature type="transmembrane region" description="Helical" evidence="1">
    <location>
        <begin position="202"/>
        <end position="223"/>
    </location>
</feature>
<dbReference type="AlphaFoldDB" id="A0A8T9BT92"/>
<dbReference type="OrthoDB" id="5371583at2759"/>
<dbReference type="PANTHER" id="PTHR42069:SF1">
    <property type="entry name" value="MARVEL DOMAIN-CONTAINING PROTEIN"/>
    <property type="match status" value="1"/>
</dbReference>